<keyword evidence="4" id="KW-0150">Chloroplast</keyword>
<accession>A0A386B0K9</accession>
<dbReference type="InterPro" id="IPR008991">
    <property type="entry name" value="Translation_prot_SH3-like_sf"/>
</dbReference>
<dbReference type="InterPro" id="IPR018257">
    <property type="entry name" value="Ribosomal_bL19_CS"/>
</dbReference>
<dbReference type="RefSeq" id="YP_009519324.1">
    <property type="nucleotide sequence ID" value="NC_039524.1"/>
</dbReference>
<dbReference type="Gene3D" id="2.30.30.790">
    <property type="match status" value="1"/>
</dbReference>
<reference evidence="4" key="1">
    <citation type="submission" date="2018-07" db="EMBL/GenBank/DDBJ databases">
        <authorList>
            <person name="Quirk P.G."/>
            <person name="Krulwich T.A."/>
        </authorList>
    </citation>
    <scope>NUCLEOTIDE SEQUENCE</scope>
</reference>
<dbReference type="PROSITE" id="PS01015">
    <property type="entry name" value="RIBOSOMAL_L19"/>
    <property type="match status" value="1"/>
</dbReference>
<dbReference type="GeneID" id="38279207"/>
<dbReference type="PRINTS" id="PR00061">
    <property type="entry name" value="RIBOSOMALL19"/>
</dbReference>
<evidence type="ECO:0000313" key="4">
    <source>
        <dbReference type="EMBL" id="AYC65236.1"/>
    </source>
</evidence>
<dbReference type="InterPro" id="IPR001857">
    <property type="entry name" value="Ribosomal_bL19"/>
</dbReference>
<dbReference type="PANTHER" id="PTHR15680:SF9">
    <property type="entry name" value="LARGE RIBOSOMAL SUBUNIT PROTEIN BL19M"/>
    <property type="match status" value="1"/>
</dbReference>
<dbReference type="GO" id="GO:0006412">
    <property type="term" value="P:translation"/>
    <property type="evidence" value="ECO:0007669"/>
    <property type="project" value="InterPro"/>
</dbReference>
<dbReference type="PANTHER" id="PTHR15680">
    <property type="entry name" value="RIBOSOMAL PROTEIN L19"/>
    <property type="match status" value="1"/>
</dbReference>
<dbReference type="EMBL" id="MH591107">
    <property type="protein sequence ID" value="AYC65236.1"/>
    <property type="molecule type" value="Genomic_DNA"/>
</dbReference>
<name>A0A386B0K9_CODAR</name>
<evidence type="ECO:0000256" key="1">
    <source>
        <dbReference type="ARBA" id="ARBA00005781"/>
    </source>
</evidence>
<organism evidence="4">
    <name type="scientific">Codium arabicum</name>
    <name type="common">Green alga</name>
    <dbReference type="NCBI Taxonomy" id="221038"/>
    <lineage>
        <taxon>Eukaryota</taxon>
        <taxon>Viridiplantae</taxon>
        <taxon>Chlorophyta</taxon>
        <taxon>core chlorophytes</taxon>
        <taxon>Ulvophyceae</taxon>
        <taxon>TCBD clade</taxon>
        <taxon>Bryopsidales</taxon>
        <taxon>Bryopsidineae</taxon>
        <taxon>Codiaceae</taxon>
        <taxon>Codium</taxon>
    </lineage>
</organism>
<dbReference type="GO" id="GO:1990904">
    <property type="term" value="C:ribonucleoprotein complex"/>
    <property type="evidence" value="ECO:0007669"/>
    <property type="project" value="UniProtKB-KW"/>
</dbReference>
<sequence>MFQTQILRQYDLKYQIAIPQLKVGQLILLNIQIQEGAKSRLQKYKALIISKKQKGLTQNITVRKIFQKIGVEQTLPLNSIQIKKIQILKKYSIKQAKLYYIRNIIGQSFFTKE</sequence>
<dbReference type="SUPFAM" id="SSF50104">
    <property type="entry name" value="Translation proteins SH3-like domain"/>
    <property type="match status" value="1"/>
</dbReference>
<keyword evidence="3" id="KW-0687">Ribonucleoprotein</keyword>
<comment type="similarity">
    <text evidence="1">Belongs to the bacterial ribosomal protein bL19 family.</text>
</comment>
<proteinExistence type="inferred from homology"/>
<dbReference type="AlphaFoldDB" id="A0A386B0K9"/>
<gene>
    <name evidence="4" type="primary">rpl19</name>
</gene>
<dbReference type="GO" id="GO:0005840">
    <property type="term" value="C:ribosome"/>
    <property type="evidence" value="ECO:0007669"/>
    <property type="project" value="UniProtKB-KW"/>
</dbReference>
<dbReference type="InterPro" id="IPR038657">
    <property type="entry name" value="Ribosomal_bL19_sf"/>
</dbReference>
<dbReference type="Pfam" id="PF01245">
    <property type="entry name" value="Ribosomal_L19"/>
    <property type="match status" value="1"/>
</dbReference>
<evidence type="ECO:0000256" key="3">
    <source>
        <dbReference type="ARBA" id="ARBA00023274"/>
    </source>
</evidence>
<dbReference type="GO" id="GO:0003735">
    <property type="term" value="F:structural constituent of ribosome"/>
    <property type="evidence" value="ECO:0007669"/>
    <property type="project" value="InterPro"/>
</dbReference>
<geneLocation type="chloroplast" evidence="4"/>
<keyword evidence="2 4" id="KW-0689">Ribosomal protein</keyword>
<protein>
    <submittedName>
        <fullName evidence="4">Ribosomal protein L19</fullName>
    </submittedName>
</protein>
<evidence type="ECO:0000256" key="2">
    <source>
        <dbReference type="ARBA" id="ARBA00022980"/>
    </source>
</evidence>
<keyword evidence="4" id="KW-0934">Plastid</keyword>
<reference evidence="4" key="2">
    <citation type="journal article" date="2019" name="Mol. Phylogenet. Evol.">
        <title>Reassessment of the classification of bryopsidales (chlorophyta) based on chloroplast phylogenomic analyses.</title>
        <authorList>
            <person name="Cremen M.C."/>
            <person name="Leliaert F."/>
            <person name="West J."/>
            <person name="Lam D.W."/>
            <person name="Shimada S."/>
            <person name="Lopez-Bautista J.M."/>
            <person name="Verbruggen H."/>
        </authorList>
    </citation>
    <scope>NUCLEOTIDE SEQUENCE</scope>
</reference>